<protein>
    <recommendedName>
        <fullName evidence="4">Lipocalin-like domain-containing protein</fullName>
    </recommendedName>
</protein>
<dbReference type="Proteomes" id="UP000636891">
    <property type="component" value="Unassembled WGS sequence"/>
</dbReference>
<reference evidence="2 3" key="1">
    <citation type="submission" date="2020-08" db="EMBL/GenBank/DDBJ databases">
        <title>Genome public.</title>
        <authorList>
            <person name="Liu C."/>
            <person name="Sun Q."/>
        </authorList>
    </citation>
    <scope>NUCLEOTIDE SEQUENCE [LARGE SCALE GENOMIC DNA]</scope>
    <source>
        <strain evidence="2 3">New-7</strain>
    </source>
</reference>
<comment type="caution">
    <text evidence="2">The sequence shown here is derived from an EMBL/GenBank/DDBJ whole genome shotgun (WGS) entry which is preliminary data.</text>
</comment>
<feature type="signal peptide" evidence="1">
    <location>
        <begin position="1"/>
        <end position="21"/>
    </location>
</feature>
<proteinExistence type="predicted"/>
<name>A0ABR7CMB8_9BACT</name>
<evidence type="ECO:0000313" key="2">
    <source>
        <dbReference type="EMBL" id="MBC5616380.1"/>
    </source>
</evidence>
<evidence type="ECO:0000313" key="3">
    <source>
        <dbReference type="Proteomes" id="UP000636891"/>
    </source>
</evidence>
<feature type="chain" id="PRO_5046697037" description="Lipocalin-like domain-containing protein" evidence="1">
    <location>
        <begin position="22"/>
        <end position="150"/>
    </location>
</feature>
<dbReference type="RefSeq" id="WP_147387356.1">
    <property type="nucleotide sequence ID" value="NZ_JACOOK010000002.1"/>
</dbReference>
<keyword evidence="1" id="KW-0732">Signal</keyword>
<sequence length="150" mass="17309">MKKLLFIALAVFVSSCSKSDANDGTPNFFADTKWELIQEKGYEISGEYRDEWNAKSDDFNAVYVFKKDNTGTYTTYEYINGNMESSISEIRWQHNLTAAALAISFTESGDQKMYKIMSYGGEPMTLTLEISKEQPEYDYKYHNVETYVKK</sequence>
<organism evidence="2 3">
    <name type="scientific">Alistipes hominis</name>
    <dbReference type="NCBI Taxonomy" id="2763015"/>
    <lineage>
        <taxon>Bacteria</taxon>
        <taxon>Pseudomonadati</taxon>
        <taxon>Bacteroidota</taxon>
        <taxon>Bacteroidia</taxon>
        <taxon>Bacteroidales</taxon>
        <taxon>Rikenellaceae</taxon>
        <taxon>Alistipes</taxon>
    </lineage>
</organism>
<keyword evidence="3" id="KW-1185">Reference proteome</keyword>
<evidence type="ECO:0000256" key="1">
    <source>
        <dbReference type="SAM" id="SignalP"/>
    </source>
</evidence>
<gene>
    <name evidence="2" type="ORF">H8S08_05010</name>
</gene>
<dbReference type="EMBL" id="JACOOK010000002">
    <property type="protein sequence ID" value="MBC5616380.1"/>
    <property type="molecule type" value="Genomic_DNA"/>
</dbReference>
<evidence type="ECO:0008006" key="4">
    <source>
        <dbReference type="Google" id="ProtNLM"/>
    </source>
</evidence>
<dbReference type="PROSITE" id="PS51257">
    <property type="entry name" value="PROKAR_LIPOPROTEIN"/>
    <property type="match status" value="1"/>
</dbReference>
<accession>A0ABR7CMB8</accession>